<dbReference type="EMBL" id="BMAV01014238">
    <property type="protein sequence ID" value="GFY62498.1"/>
    <property type="molecule type" value="Genomic_DNA"/>
</dbReference>
<sequence>MLPLHNCVKKFSRDRSKIIEEDRIGRPIVIATKSTAQQVEELIRADQTVIISCIATAIGCAHDLESSIMHDRLNYRKACKKSTCKWSIFCGDYQATKEGFSTNTERRSGSMILTKEGVAGMK</sequence>
<gene>
    <name evidence="1" type="ORF">TNIN_300761</name>
</gene>
<organism evidence="1 2">
    <name type="scientific">Trichonephila inaurata madagascariensis</name>
    <dbReference type="NCBI Taxonomy" id="2747483"/>
    <lineage>
        <taxon>Eukaryota</taxon>
        <taxon>Metazoa</taxon>
        <taxon>Ecdysozoa</taxon>
        <taxon>Arthropoda</taxon>
        <taxon>Chelicerata</taxon>
        <taxon>Arachnida</taxon>
        <taxon>Araneae</taxon>
        <taxon>Araneomorphae</taxon>
        <taxon>Entelegynae</taxon>
        <taxon>Araneoidea</taxon>
        <taxon>Nephilidae</taxon>
        <taxon>Trichonephila</taxon>
        <taxon>Trichonephila inaurata</taxon>
    </lineage>
</organism>
<reference evidence="1" key="1">
    <citation type="submission" date="2020-08" db="EMBL/GenBank/DDBJ databases">
        <title>Multicomponent nature underlies the extraordinary mechanical properties of spider dragline silk.</title>
        <authorList>
            <person name="Kono N."/>
            <person name="Nakamura H."/>
            <person name="Mori M."/>
            <person name="Yoshida Y."/>
            <person name="Ohtoshi R."/>
            <person name="Malay A.D."/>
            <person name="Moran D.A.P."/>
            <person name="Tomita M."/>
            <person name="Numata K."/>
            <person name="Arakawa K."/>
        </authorList>
    </citation>
    <scope>NUCLEOTIDE SEQUENCE</scope>
</reference>
<dbReference type="AlphaFoldDB" id="A0A8X6XYR8"/>
<accession>A0A8X6XYR8</accession>
<evidence type="ECO:0000313" key="1">
    <source>
        <dbReference type="EMBL" id="GFY62498.1"/>
    </source>
</evidence>
<keyword evidence="2" id="KW-1185">Reference proteome</keyword>
<comment type="caution">
    <text evidence="1">The sequence shown here is derived from an EMBL/GenBank/DDBJ whole genome shotgun (WGS) entry which is preliminary data.</text>
</comment>
<evidence type="ECO:0000313" key="2">
    <source>
        <dbReference type="Proteomes" id="UP000886998"/>
    </source>
</evidence>
<name>A0A8X6XYR8_9ARAC</name>
<protein>
    <submittedName>
        <fullName evidence="1">Uncharacterized protein</fullName>
    </submittedName>
</protein>
<dbReference type="Proteomes" id="UP000886998">
    <property type="component" value="Unassembled WGS sequence"/>
</dbReference>
<dbReference type="OrthoDB" id="616263at2759"/>
<proteinExistence type="predicted"/>